<evidence type="ECO:0000256" key="1">
    <source>
        <dbReference type="ARBA" id="ARBA00004123"/>
    </source>
</evidence>
<dbReference type="PANTHER" id="PTHR47338:SF27">
    <property type="entry name" value="ZN(II)2CYS6 TRANSCRIPTION FACTOR (EUROFUNG)"/>
    <property type="match status" value="1"/>
</dbReference>
<dbReference type="EMBL" id="KN847521">
    <property type="protein sequence ID" value="KIV94244.1"/>
    <property type="molecule type" value="Genomic_DNA"/>
</dbReference>
<dbReference type="PANTHER" id="PTHR47338">
    <property type="entry name" value="ZN(II)2CYS6 TRANSCRIPTION FACTOR (EUROFUNG)-RELATED"/>
    <property type="match status" value="1"/>
</dbReference>
<proteinExistence type="predicted"/>
<dbReference type="HOGENOM" id="CLU_015161_1_0_1"/>
<dbReference type="InterPro" id="IPR050815">
    <property type="entry name" value="TF_fung"/>
</dbReference>
<dbReference type="OrthoDB" id="424974at2759"/>
<dbReference type="GO" id="GO:0000981">
    <property type="term" value="F:DNA-binding transcription factor activity, RNA polymerase II-specific"/>
    <property type="evidence" value="ECO:0007669"/>
    <property type="project" value="InterPro"/>
</dbReference>
<evidence type="ECO:0008006" key="8">
    <source>
        <dbReference type="Google" id="ProtNLM"/>
    </source>
</evidence>
<dbReference type="GO" id="GO:0005634">
    <property type="term" value="C:nucleus"/>
    <property type="evidence" value="ECO:0007669"/>
    <property type="project" value="UniProtKB-SubCell"/>
</dbReference>
<dbReference type="CDD" id="cd12148">
    <property type="entry name" value="fungal_TF_MHR"/>
    <property type="match status" value="1"/>
</dbReference>
<keyword evidence="7" id="KW-1185">Reference proteome</keyword>
<dbReference type="GeneID" id="27319873"/>
<keyword evidence="5" id="KW-0539">Nucleus</keyword>
<gene>
    <name evidence="6" type="ORF">PV10_02028</name>
</gene>
<dbReference type="RefSeq" id="XP_016225818.1">
    <property type="nucleotide sequence ID" value="XM_016366300.1"/>
</dbReference>
<evidence type="ECO:0000256" key="5">
    <source>
        <dbReference type="ARBA" id="ARBA00023242"/>
    </source>
</evidence>
<dbReference type="GO" id="GO:0046872">
    <property type="term" value="F:metal ion binding"/>
    <property type="evidence" value="ECO:0007669"/>
    <property type="project" value="UniProtKB-KW"/>
</dbReference>
<evidence type="ECO:0000313" key="6">
    <source>
        <dbReference type="EMBL" id="KIV94244.1"/>
    </source>
</evidence>
<dbReference type="VEuPathDB" id="FungiDB:PV10_02028"/>
<reference evidence="6 7" key="1">
    <citation type="submission" date="2015-01" db="EMBL/GenBank/DDBJ databases">
        <title>The Genome Sequence of Exophiala mesophila CBS40295.</title>
        <authorList>
            <consortium name="The Broad Institute Genomics Platform"/>
            <person name="Cuomo C."/>
            <person name="de Hoog S."/>
            <person name="Gorbushina A."/>
            <person name="Stielow B."/>
            <person name="Teixiera M."/>
            <person name="Abouelleil A."/>
            <person name="Chapman S.B."/>
            <person name="Priest M."/>
            <person name="Young S.K."/>
            <person name="Wortman J."/>
            <person name="Nusbaum C."/>
            <person name="Birren B."/>
        </authorList>
    </citation>
    <scope>NUCLEOTIDE SEQUENCE [LARGE SCALE GENOMIC DNA]</scope>
    <source>
        <strain evidence="6 7">CBS 40295</strain>
    </source>
</reference>
<keyword evidence="4" id="KW-0804">Transcription</keyword>
<evidence type="ECO:0000256" key="4">
    <source>
        <dbReference type="ARBA" id="ARBA00023163"/>
    </source>
</evidence>
<sequence length="411" mass="46415">MMDRIFSGGSVRSSCVAASSFRLFLMPCGPPNPQGFSASTDMTLPTSPGDMLRAGTLDIISLNIVLLDIWHGSLMDMFDDSSSALIPFWRHDSTHAAIEGRLMEFEMKAHPHRYTAVGSPRRVLNEPHLRPYYSAWVFYQILYSATRCRLHHPFVLFMKTRQQHDQVPLTTLQKSHQDSMIHSNWVIRHIIETEEAGITTYDPFIAYLVALAASIQLEHTINDNPKVASAARRKYDKAHDYLQKTAKIWPSVGNILSVLEEISIRLHSRNTISHVHGEYDGAIPHNEISHVNVEQEDLDLMAKLFDYAALALEQERTSPVLNSAPRHNFQPSDMTSNLLPETITSASNDSAAVEPRQNRPYALAVPEPIDWPNEDFDIFPDVTNDWSFFGRPWSTHFSEGPTWLGPSPGSQ</sequence>
<organism evidence="6 7">
    <name type="scientific">Exophiala mesophila</name>
    <name type="common">Black yeast-like fungus</name>
    <dbReference type="NCBI Taxonomy" id="212818"/>
    <lineage>
        <taxon>Eukaryota</taxon>
        <taxon>Fungi</taxon>
        <taxon>Dikarya</taxon>
        <taxon>Ascomycota</taxon>
        <taxon>Pezizomycotina</taxon>
        <taxon>Eurotiomycetes</taxon>
        <taxon>Chaetothyriomycetidae</taxon>
        <taxon>Chaetothyriales</taxon>
        <taxon>Herpotrichiellaceae</taxon>
        <taxon>Exophiala</taxon>
    </lineage>
</organism>
<accession>A0A0D1ZJX7</accession>
<keyword evidence="2" id="KW-0479">Metal-binding</keyword>
<keyword evidence="3" id="KW-0805">Transcription regulation</keyword>
<evidence type="ECO:0000256" key="2">
    <source>
        <dbReference type="ARBA" id="ARBA00022723"/>
    </source>
</evidence>
<dbReference type="Proteomes" id="UP000054302">
    <property type="component" value="Unassembled WGS sequence"/>
</dbReference>
<comment type="subcellular location">
    <subcellularLocation>
        <location evidence="1">Nucleus</location>
    </subcellularLocation>
</comment>
<dbReference type="STRING" id="212818.A0A0D1ZJX7"/>
<evidence type="ECO:0000313" key="7">
    <source>
        <dbReference type="Proteomes" id="UP000054302"/>
    </source>
</evidence>
<protein>
    <recommendedName>
        <fullName evidence="8">Transcription factor domain-containing protein</fullName>
    </recommendedName>
</protein>
<name>A0A0D1ZJX7_EXOME</name>
<dbReference type="AlphaFoldDB" id="A0A0D1ZJX7"/>
<evidence type="ECO:0000256" key="3">
    <source>
        <dbReference type="ARBA" id="ARBA00023015"/>
    </source>
</evidence>